<comment type="function">
    <text evidence="1">Core subunit of the mitochondrial membrane respiratory chain NADH dehydrogenase (Complex I) that is believed to belong to the minimal assembly required for catalysis. Complex I functions in the transfer of electrons from NADH to the respiratory chain. The immediate electron acceptor for the enzyme is believed to be ubiquinone.</text>
</comment>
<dbReference type="GO" id="GO:0042773">
    <property type="term" value="P:ATP synthesis coupled electron transport"/>
    <property type="evidence" value="ECO:0007669"/>
    <property type="project" value="InterPro"/>
</dbReference>
<evidence type="ECO:0000256" key="2">
    <source>
        <dbReference type="ARBA" id="ARBA00004141"/>
    </source>
</evidence>
<feature type="transmembrane region" description="Helical" evidence="9">
    <location>
        <begin position="40"/>
        <end position="63"/>
    </location>
</feature>
<feature type="transmembrane region" description="Helical" evidence="9">
    <location>
        <begin position="227"/>
        <end position="248"/>
    </location>
</feature>
<comment type="catalytic activity">
    <reaction evidence="8">
        <text>a ubiquinone + NADH + 5 H(+)(in) = a ubiquinol + NAD(+) + 4 H(+)(out)</text>
        <dbReference type="Rhea" id="RHEA:29091"/>
        <dbReference type="Rhea" id="RHEA-COMP:9565"/>
        <dbReference type="Rhea" id="RHEA-COMP:9566"/>
        <dbReference type="ChEBI" id="CHEBI:15378"/>
        <dbReference type="ChEBI" id="CHEBI:16389"/>
        <dbReference type="ChEBI" id="CHEBI:17976"/>
        <dbReference type="ChEBI" id="CHEBI:57540"/>
        <dbReference type="ChEBI" id="CHEBI:57945"/>
        <dbReference type="EC" id="7.1.1.2"/>
    </reaction>
</comment>
<gene>
    <name evidence="11" type="primary">ND5</name>
</gene>
<feature type="domain" description="NADH:quinone oxidoreductase/Mrp antiporter transmembrane" evidence="10">
    <location>
        <begin position="96"/>
        <end position="367"/>
    </location>
</feature>
<sequence>MYMLLFSFFLMIMFLKLLIMKINIFIYWSMFMFLTFSMEYIIFIDWMMMIFIMVIMLISSMVMIYSMNYMENEYYLNRFLILILTFILSMIFMIISPNLLSILLGWDGLGLSSFCLIMYYQNKKSYYSSMVTILMNRIGDIFIIMISSIMLKLGSWNFLFINKFNYLLLFFNMLFSITKSAQIPFMKWLPMAMAAPTPVSSLVHSSTLVTAGIYLMIRFFYLLNNNFLWLIMIISIISMFMSGMSAMFEFDIKKIIAYSTLSQLSMMFMTLSLKMTTLSFFHLINHAMFKSLIFLCSGIIIHNYLNIQDIRKINMMNLNMPIIMIIFNISSLTLCGMPFFTGFYSKDLIIEMYIINNNNLFLIMFMYMCMILTLLYSLRLMNYLNFNNFNNIYMNFYNLNNLMNNSIYLLMIMLLMFGCMMNWIFFNSLNFIILSNNYKLMINYLLIFFFIMFFMFLNIKINKIMFYYFNSMMYFFNNFKIFKLNLLIISNKIIYLLEMNWIEYLILKNYNYLNKFMIMKKYMMNLKFMIILMFFIYLMMIMFMM</sequence>
<dbReference type="GO" id="GO:0008137">
    <property type="term" value="F:NADH dehydrogenase (ubiquinone) activity"/>
    <property type="evidence" value="ECO:0007669"/>
    <property type="project" value="UniProtKB-EC"/>
</dbReference>
<evidence type="ECO:0000259" key="10">
    <source>
        <dbReference type="Pfam" id="PF00361"/>
    </source>
</evidence>
<evidence type="ECO:0000313" key="11">
    <source>
        <dbReference type="EMBL" id="AHA52470.1"/>
    </source>
</evidence>
<evidence type="ECO:0000256" key="9">
    <source>
        <dbReference type="SAM" id="Phobius"/>
    </source>
</evidence>
<name>A0A0A6ZKX1_9HYME</name>
<feature type="transmembrane region" description="Helical" evidence="9">
    <location>
        <begin position="101"/>
        <end position="120"/>
    </location>
</feature>
<feature type="transmembrane region" description="Helical" evidence="9">
    <location>
        <begin position="360"/>
        <end position="378"/>
    </location>
</feature>
<feature type="transmembrane region" description="Helical" evidence="9">
    <location>
        <begin position="407"/>
        <end position="426"/>
    </location>
</feature>
<keyword evidence="4 9" id="KW-0812">Transmembrane</keyword>
<feature type="transmembrane region" description="Helical" evidence="9">
    <location>
        <begin position="75"/>
        <end position="95"/>
    </location>
</feature>
<proteinExistence type="predicted"/>
<dbReference type="Pfam" id="PF00361">
    <property type="entry name" value="Proton_antipo_M"/>
    <property type="match status" value="1"/>
</dbReference>
<feature type="transmembrane region" description="Helical" evidence="9">
    <location>
        <begin position="441"/>
        <end position="461"/>
    </location>
</feature>
<dbReference type="EC" id="7.1.1.2" evidence="3"/>
<feature type="transmembrane region" description="Helical" evidence="9">
    <location>
        <begin position="482"/>
        <end position="502"/>
    </location>
</feature>
<reference evidence="11" key="1">
    <citation type="submission" date="2013-07" db="EMBL/GenBank/DDBJ databases">
        <title>The comparative mitochondrial genomes from Braconidae subfamilies and the phylogeny of the Hymenoptera.</title>
        <authorList>
            <person name="Li Q."/>
            <person name="Wei S.J."/>
            <person name="Chen X.X."/>
        </authorList>
    </citation>
    <scope>NUCLEOTIDE SEQUENCE</scope>
</reference>
<evidence type="ECO:0000256" key="4">
    <source>
        <dbReference type="ARBA" id="ARBA00022692"/>
    </source>
</evidence>
<accession>A0A0A6ZKX1</accession>
<evidence type="ECO:0000256" key="7">
    <source>
        <dbReference type="ARBA" id="ARBA00031027"/>
    </source>
</evidence>
<dbReference type="GO" id="GO:0003954">
    <property type="term" value="F:NADH dehydrogenase activity"/>
    <property type="evidence" value="ECO:0007669"/>
    <property type="project" value="TreeGrafter"/>
</dbReference>
<dbReference type="GO" id="GO:0016020">
    <property type="term" value="C:membrane"/>
    <property type="evidence" value="ECO:0007669"/>
    <property type="project" value="UniProtKB-SubCell"/>
</dbReference>
<dbReference type="PANTHER" id="PTHR42829:SF2">
    <property type="entry name" value="NADH-UBIQUINONE OXIDOREDUCTASE CHAIN 5"/>
    <property type="match status" value="1"/>
</dbReference>
<feature type="transmembrane region" description="Helical" evidence="9">
    <location>
        <begin position="522"/>
        <end position="543"/>
    </location>
</feature>
<keyword evidence="11" id="KW-0496">Mitochondrion</keyword>
<feature type="transmembrane region" description="Helical" evidence="9">
    <location>
        <begin position="318"/>
        <end position="340"/>
    </location>
</feature>
<evidence type="ECO:0000256" key="6">
    <source>
        <dbReference type="ARBA" id="ARBA00023136"/>
    </source>
</evidence>
<keyword evidence="6 9" id="KW-0472">Membrane</keyword>
<dbReference type="PRINTS" id="PR01434">
    <property type="entry name" value="NADHDHGNASE5"/>
</dbReference>
<evidence type="ECO:0000256" key="8">
    <source>
        <dbReference type="ARBA" id="ARBA00049551"/>
    </source>
</evidence>
<evidence type="ECO:0000256" key="3">
    <source>
        <dbReference type="ARBA" id="ARBA00012944"/>
    </source>
</evidence>
<dbReference type="EMBL" id="KF385868">
    <property type="protein sequence ID" value="AHA52470.1"/>
    <property type="molecule type" value="Genomic_DNA"/>
</dbReference>
<organism evidence="11">
    <name type="scientific">Therophilus festivus</name>
    <dbReference type="NCBI Taxonomy" id="1421599"/>
    <lineage>
        <taxon>Eukaryota</taxon>
        <taxon>Metazoa</taxon>
        <taxon>Ecdysozoa</taxon>
        <taxon>Arthropoda</taxon>
        <taxon>Hexapoda</taxon>
        <taxon>Insecta</taxon>
        <taxon>Pterygota</taxon>
        <taxon>Neoptera</taxon>
        <taxon>Endopterygota</taxon>
        <taxon>Hymenoptera</taxon>
        <taxon>Apocrita</taxon>
        <taxon>Ichneumonoidea</taxon>
        <taxon>Braconidae</taxon>
        <taxon>Agathidinae</taxon>
        <taxon>Therophilus</taxon>
    </lineage>
</organism>
<feature type="transmembrane region" description="Helical" evidence="9">
    <location>
        <begin position="167"/>
        <end position="189"/>
    </location>
</feature>
<dbReference type="GO" id="GO:0015990">
    <property type="term" value="P:electron transport coupled proton transport"/>
    <property type="evidence" value="ECO:0007669"/>
    <property type="project" value="TreeGrafter"/>
</dbReference>
<feature type="transmembrane region" description="Helical" evidence="9">
    <location>
        <begin position="255"/>
        <end position="275"/>
    </location>
</feature>
<keyword evidence="5 9" id="KW-1133">Transmembrane helix</keyword>
<feature type="transmembrane region" description="Helical" evidence="9">
    <location>
        <begin position="201"/>
        <end position="221"/>
    </location>
</feature>
<comment type="subcellular location">
    <subcellularLocation>
        <location evidence="2">Membrane</location>
        <topology evidence="2">Multi-pass membrane protein</topology>
    </subcellularLocation>
</comment>
<dbReference type="PANTHER" id="PTHR42829">
    <property type="entry name" value="NADH-UBIQUINONE OXIDOREDUCTASE CHAIN 5"/>
    <property type="match status" value="1"/>
</dbReference>
<dbReference type="AlphaFoldDB" id="A0A0A6ZKX1"/>
<geneLocation type="mitochondrion" evidence="11"/>
<dbReference type="InterPro" id="IPR003945">
    <property type="entry name" value="NU5C-like"/>
</dbReference>
<feature type="transmembrane region" description="Helical" evidence="9">
    <location>
        <begin position="7"/>
        <end position="28"/>
    </location>
</feature>
<feature type="transmembrane region" description="Helical" evidence="9">
    <location>
        <begin position="287"/>
        <end position="306"/>
    </location>
</feature>
<evidence type="ECO:0000256" key="1">
    <source>
        <dbReference type="ARBA" id="ARBA00003257"/>
    </source>
</evidence>
<evidence type="ECO:0000256" key="5">
    <source>
        <dbReference type="ARBA" id="ARBA00022989"/>
    </source>
</evidence>
<protein>
    <recommendedName>
        <fullName evidence="3">NADH:ubiquinone reductase (H(+)-translocating)</fullName>
        <ecNumber evidence="3">7.1.1.2</ecNumber>
    </recommendedName>
    <alternativeName>
        <fullName evidence="7">NADH dehydrogenase subunit 5</fullName>
    </alternativeName>
</protein>
<dbReference type="InterPro" id="IPR001750">
    <property type="entry name" value="ND/Mrp_TM"/>
</dbReference>